<dbReference type="EMBL" id="HBUF01348623">
    <property type="protein sequence ID" value="CAG6711840.1"/>
    <property type="molecule type" value="Transcribed_RNA"/>
</dbReference>
<name>A0A8D8UVL3_9HEMI</name>
<accession>A0A8D8UVL3</accession>
<reference evidence="1" key="1">
    <citation type="submission" date="2021-05" db="EMBL/GenBank/DDBJ databases">
        <authorList>
            <person name="Alioto T."/>
            <person name="Alioto T."/>
            <person name="Gomez Garrido J."/>
        </authorList>
    </citation>
    <scope>NUCLEOTIDE SEQUENCE</scope>
</reference>
<protein>
    <submittedName>
        <fullName evidence="1">Uncharacterized protein</fullName>
    </submittedName>
</protein>
<dbReference type="AlphaFoldDB" id="A0A8D8UVL3"/>
<evidence type="ECO:0000313" key="1">
    <source>
        <dbReference type="EMBL" id="CAG6711840.1"/>
    </source>
</evidence>
<dbReference type="EMBL" id="HBUF01065160">
    <property type="protein sequence ID" value="CAG6627378.1"/>
    <property type="molecule type" value="Transcribed_RNA"/>
</dbReference>
<sequence length="118" mass="13738">MYIGIDRTMLSDRSIAHNSNKREKYAYIIDIAIPLTHNITKTEAEKVTKYEDLKEEIKRIWKLNKVDIVPNVISSEGGVISRSLAKHLKTVKIKTTYQREMQKAVLLQTTHLIRKFLN</sequence>
<proteinExistence type="predicted"/>
<organism evidence="1">
    <name type="scientific">Cacopsylla melanoneura</name>
    <dbReference type="NCBI Taxonomy" id="428564"/>
    <lineage>
        <taxon>Eukaryota</taxon>
        <taxon>Metazoa</taxon>
        <taxon>Ecdysozoa</taxon>
        <taxon>Arthropoda</taxon>
        <taxon>Hexapoda</taxon>
        <taxon>Insecta</taxon>
        <taxon>Pterygota</taxon>
        <taxon>Neoptera</taxon>
        <taxon>Paraneoptera</taxon>
        <taxon>Hemiptera</taxon>
        <taxon>Sternorrhyncha</taxon>
        <taxon>Psylloidea</taxon>
        <taxon>Psyllidae</taxon>
        <taxon>Psyllinae</taxon>
        <taxon>Cacopsylla</taxon>
    </lineage>
</organism>